<evidence type="ECO:0000313" key="1">
    <source>
        <dbReference type="EMBL" id="KMM66982.1"/>
    </source>
</evidence>
<proteinExistence type="predicted"/>
<dbReference type="Proteomes" id="UP000054567">
    <property type="component" value="Unassembled WGS sequence"/>
</dbReference>
<reference evidence="2" key="3">
    <citation type="journal article" date="2010" name="Genome Res.">
        <title>Population genomic sequencing of Coccidioides fungi reveals recent hybridization and transposon control.</title>
        <authorList>
            <person name="Neafsey D.E."/>
            <person name="Barker B.M."/>
            <person name="Sharpton T.J."/>
            <person name="Stajich J.E."/>
            <person name="Park D.J."/>
            <person name="Whiston E."/>
            <person name="Hung C.-Y."/>
            <person name="McMahan C."/>
            <person name="White J."/>
            <person name="Sykes S."/>
            <person name="Heiman D."/>
            <person name="Young S."/>
            <person name="Zeng Q."/>
            <person name="Abouelleil A."/>
            <person name="Aftuck L."/>
            <person name="Bessette D."/>
            <person name="Brown A."/>
            <person name="FitzGerald M."/>
            <person name="Lui A."/>
            <person name="Macdonald J.P."/>
            <person name="Priest M."/>
            <person name="Orbach M.J."/>
            <person name="Galgiani J.N."/>
            <person name="Kirkland T.N."/>
            <person name="Cole G.T."/>
            <person name="Birren B.W."/>
            <person name="Henn M.R."/>
            <person name="Taylor J.W."/>
            <person name="Rounsley S.D."/>
        </authorList>
    </citation>
    <scope>NUCLEOTIDE SEQUENCE [LARGE SCALE GENOMIC DNA]</scope>
    <source>
        <strain evidence="2">RMSCC 3488</strain>
    </source>
</reference>
<accession>A0A0J6I6D3</accession>
<protein>
    <submittedName>
        <fullName evidence="1">Uncharacterized protein</fullName>
    </submittedName>
</protein>
<reference evidence="1 2" key="1">
    <citation type="submission" date="2007-06" db="EMBL/GenBank/DDBJ databases">
        <title>The Genome Sequence of Coccidioides posadasii RMSCC_3488.</title>
        <authorList>
            <consortium name="Coccidioides Genome Resources Consortium"/>
            <consortium name="The Broad Institute Genome Sequencing Platform"/>
            <person name="Henn M.R."/>
            <person name="Sykes S."/>
            <person name="Young S."/>
            <person name="Jaffe D."/>
            <person name="Berlin A."/>
            <person name="Alvarez P."/>
            <person name="Butler J."/>
            <person name="Gnerre S."/>
            <person name="Grabherr M."/>
            <person name="Mauceli E."/>
            <person name="Brockman W."/>
            <person name="Kodira C."/>
            <person name="Alvarado L."/>
            <person name="Zeng Q."/>
            <person name="Crawford M."/>
            <person name="Antoine C."/>
            <person name="Devon K."/>
            <person name="Galgiani J."/>
            <person name="Orsborn K."/>
            <person name="Lewis M.L."/>
            <person name="Nusbaum C."/>
            <person name="Galagan J."/>
            <person name="Birren B."/>
        </authorList>
    </citation>
    <scope>NUCLEOTIDE SEQUENCE [LARGE SCALE GENOMIC DNA]</scope>
    <source>
        <strain evidence="1 2">RMSCC 3488</strain>
    </source>
</reference>
<evidence type="ECO:0000313" key="2">
    <source>
        <dbReference type="Proteomes" id="UP000054567"/>
    </source>
</evidence>
<dbReference type="EMBL" id="DS268110">
    <property type="protein sequence ID" value="KMM66982.1"/>
    <property type="molecule type" value="Genomic_DNA"/>
</dbReference>
<reference evidence="2" key="2">
    <citation type="journal article" date="2009" name="Genome Res.">
        <title>Comparative genomic analyses of the human fungal pathogens Coccidioides and their relatives.</title>
        <authorList>
            <person name="Sharpton T.J."/>
            <person name="Stajich J.E."/>
            <person name="Rounsley S.D."/>
            <person name="Gardner M.J."/>
            <person name="Wortman J.R."/>
            <person name="Jordar V.S."/>
            <person name="Maiti R."/>
            <person name="Kodira C.D."/>
            <person name="Neafsey D.E."/>
            <person name="Zeng Q."/>
            <person name="Hung C.-Y."/>
            <person name="McMahan C."/>
            <person name="Muszewska A."/>
            <person name="Grynberg M."/>
            <person name="Mandel M.A."/>
            <person name="Kellner E.M."/>
            <person name="Barker B.M."/>
            <person name="Galgiani J.N."/>
            <person name="Orbach M.J."/>
            <person name="Kirkland T.N."/>
            <person name="Cole G.T."/>
            <person name="Henn M.R."/>
            <person name="Birren B.W."/>
            <person name="Taylor J.W."/>
        </authorList>
    </citation>
    <scope>NUCLEOTIDE SEQUENCE [LARGE SCALE GENOMIC DNA]</scope>
    <source>
        <strain evidence="2">RMSCC 3488</strain>
    </source>
</reference>
<gene>
    <name evidence="1" type="ORF">CPAG_03318</name>
</gene>
<name>A0A0J6I6D3_COCPO</name>
<dbReference type="VEuPathDB" id="FungiDB:CPAG_03318"/>
<sequence>MWLQLFLGGLRVRGCHTRLSSRFVIPSIAQLHITQGFGGGMLLESYEDVATTPAEPTDHQAHLMYPGRFVRQLKGDNGCFWTSQPHWNDYTTPPKSPLLAAYILRSKNFQKLVATFAALCRLEKQKWWDPTRCPLLS</sequence>
<dbReference type="AlphaFoldDB" id="A0A0J6I6D3"/>
<organism evidence="1 2">
    <name type="scientific">Coccidioides posadasii RMSCC 3488</name>
    <dbReference type="NCBI Taxonomy" id="454284"/>
    <lineage>
        <taxon>Eukaryota</taxon>
        <taxon>Fungi</taxon>
        <taxon>Dikarya</taxon>
        <taxon>Ascomycota</taxon>
        <taxon>Pezizomycotina</taxon>
        <taxon>Eurotiomycetes</taxon>
        <taxon>Eurotiomycetidae</taxon>
        <taxon>Onygenales</taxon>
        <taxon>Onygenaceae</taxon>
        <taxon>Coccidioides</taxon>
    </lineage>
</organism>